<proteinExistence type="predicted"/>
<dbReference type="Proteomes" id="UP001207468">
    <property type="component" value="Unassembled WGS sequence"/>
</dbReference>
<keyword evidence="2" id="KW-1185">Reference proteome</keyword>
<name>A0ACC0U4F2_9AGAM</name>
<protein>
    <submittedName>
        <fullName evidence="1">Uncharacterized protein</fullName>
    </submittedName>
</protein>
<gene>
    <name evidence="1" type="ORF">F5148DRAFT_1216989</name>
</gene>
<evidence type="ECO:0000313" key="1">
    <source>
        <dbReference type="EMBL" id="KAI9460342.1"/>
    </source>
</evidence>
<comment type="caution">
    <text evidence="1">The sequence shown here is derived from an EMBL/GenBank/DDBJ whole genome shotgun (WGS) entry which is preliminary data.</text>
</comment>
<evidence type="ECO:0000313" key="2">
    <source>
        <dbReference type="Proteomes" id="UP001207468"/>
    </source>
</evidence>
<organism evidence="1 2">
    <name type="scientific">Russula earlei</name>
    <dbReference type="NCBI Taxonomy" id="71964"/>
    <lineage>
        <taxon>Eukaryota</taxon>
        <taxon>Fungi</taxon>
        <taxon>Dikarya</taxon>
        <taxon>Basidiomycota</taxon>
        <taxon>Agaricomycotina</taxon>
        <taxon>Agaricomycetes</taxon>
        <taxon>Russulales</taxon>
        <taxon>Russulaceae</taxon>
        <taxon>Russula</taxon>
    </lineage>
</organism>
<sequence length="934" mass="103557">MPNSLTRRVGLTVGPLFLETLVKHYFARVVKDASKPGVPLLREELLYDEAFNIVKDFLDSATRHTVEELQSFCNVRTPSPPWVLVVRLTIPMSSCDEAAVYLIKAFRGEQVMKSVVGGTKWWQVRGIRGLRAEWISAKKDWRNAKRRAKKQGDSSTTRQMHNIEGLRHTNPGLEDPIFSESEDEEHQEPGLVLSDNEPSGDCGAYQSEMDEMRCILYSHGGGYYFGSVDQERYTIQRYARKIRGRVLAVNYRLAPQYPFPCAIQDLLAAYLFLIRPPEGSAHRPVKPERIVIAGDSAGGGLSLALLQVIRDAGLPAPAGGVLISPWCDFTHSFPSIYTNTNTDVIPATGLALHKPSPLWPPPTNDISDRVHTGLRKNITDVLHRRSRSASSRTPQAARPIDPDDVVPKTLPTEQGPIDVGSTASLPLPGIPDADESVILRTADGEMIEVAEQLQLYAPNGLLRHPLISPALSYLGGLPPLLFIAGDREVLRDEIIFAAHRAAHPERFSIRDETKKMYPAFRHVEMQPTPVHLQVYDDVAHVLPILFPFTTPGKYCYRAMTLFFKHVTNPLQGPPSPLLMPSKDCIVIASPTTPTPHSEIHSLPVPRSTRRRSFASGISRAASNFRRSLSPGRRKSGLVVTPGDTPPSTSGCVTPKSQDMSDESVAGSRIDVLSKSRSTEVSLAGEAKVYKGNWSSTTQAMIRERVSTRGVIRPLEPESELPAMQVPSEMIGTLSERAIRRYVTGKGLFDKKFASTIKRIEKRRLRNIDRASRNINHHIAALHHYLDRENKTSDSGGTGTGTDRTTAEPLSAPSSWNMAWALDEDERPPASSIVARRDTEEALKLARVADEAVLASERMLNANNLWNIIISYLTITPERRRSHGHRETQSRPSPKVKAHVVGGHGKTGLRSFLGRRDRDRSPSQAVGRDVNEMMC</sequence>
<accession>A0ACC0U4F2</accession>
<dbReference type="EMBL" id="JAGFNK010000189">
    <property type="protein sequence ID" value="KAI9460342.1"/>
    <property type="molecule type" value="Genomic_DNA"/>
</dbReference>
<reference evidence="1" key="1">
    <citation type="submission" date="2021-03" db="EMBL/GenBank/DDBJ databases">
        <title>Evolutionary priming and transition to the ectomycorrhizal habit in an iconic lineage of mushroom-forming fungi: is preadaptation a requirement?</title>
        <authorList>
            <consortium name="DOE Joint Genome Institute"/>
            <person name="Looney B.P."/>
            <person name="Miyauchi S."/>
            <person name="Morin E."/>
            <person name="Drula E."/>
            <person name="Courty P.E."/>
            <person name="Chicoki N."/>
            <person name="Fauchery L."/>
            <person name="Kohler A."/>
            <person name="Kuo A."/>
            <person name="LaButti K."/>
            <person name="Pangilinan J."/>
            <person name="Lipzen A."/>
            <person name="Riley R."/>
            <person name="Andreopoulos W."/>
            <person name="He G."/>
            <person name="Johnson J."/>
            <person name="Barry K.W."/>
            <person name="Grigoriev I.V."/>
            <person name="Nagy L."/>
            <person name="Hibbett D."/>
            <person name="Henrissat B."/>
            <person name="Matheny P.B."/>
            <person name="Labbe J."/>
            <person name="Martin A.F."/>
        </authorList>
    </citation>
    <scope>NUCLEOTIDE SEQUENCE</scope>
    <source>
        <strain evidence="1">BPL698</strain>
    </source>
</reference>